<evidence type="ECO:0008006" key="4">
    <source>
        <dbReference type="Google" id="ProtNLM"/>
    </source>
</evidence>
<protein>
    <recommendedName>
        <fullName evidence="4">Secreted protein</fullName>
    </recommendedName>
</protein>
<dbReference type="Proteomes" id="UP001497512">
    <property type="component" value="Chromosome 3"/>
</dbReference>
<evidence type="ECO:0000313" key="3">
    <source>
        <dbReference type="Proteomes" id="UP001497512"/>
    </source>
</evidence>
<accession>A0ABP0UF08</accession>
<gene>
    <name evidence="2" type="ORF">CSSPTR1EN2_LOCUS14803</name>
</gene>
<keyword evidence="3" id="KW-1185">Reference proteome</keyword>
<evidence type="ECO:0000313" key="2">
    <source>
        <dbReference type="EMBL" id="CAK9219734.1"/>
    </source>
</evidence>
<dbReference type="EMBL" id="OZ019895">
    <property type="protein sequence ID" value="CAK9219734.1"/>
    <property type="molecule type" value="Genomic_DNA"/>
</dbReference>
<proteinExistence type="predicted"/>
<organism evidence="2 3">
    <name type="scientific">Sphagnum troendelagicum</name>
    <dbReference type="NCBI Taxonomy" id="128251"/>
    <lineage>
        <taxon>Eukaryota</taxon>
        <taxon>Viridiplantae</taxon>
        <taxon>Streptophyta</taxon>
        <taxon>Embryophyta</taxon>
        <taxon>Bryophyta</taxon>
        <taxon>Sphagnophytina</taxon>
        <taxon>Sphagnopsida</taxon>
        <taxon>Sphagnales</taxon>
        <taxon>Sphagnaceae</taxon>
        <taxon>Sphagnum</taxon>
    </lineage>
</organism>
<feature type="region of interest" description="Disordered" evidence="1">
    <location>
        <begin position="68"/>
        <end position="94"/>
    </location>
</feature>
<sequence length="94" mass="10231">MNCSVCFCACNSAVATTPSHLYIFRGTTSLEPCKHCRTECAIKAVCAGLWDIFCFSMTAACESDFRTSQSHPQVDGTHNVGVSGRNKRQLKGVH</sequence>
<reference evidence="2" key="1">
    <citation type="submission" date="2024-02" db="EMBL/GenBank/DDBJ databases">
        <authorList>
            <consortium name="ELIXIR-Norway"/>
            <consortium name="Elixir Norway"/>
        </authorList>
    </citation>
    <scope>NUCLEOTIDE SEQUENCE</scope>
</reference>
<feature type="compositionally biased region" description="Basic residues" evidence="1">
    <location>
        <begin position="85"/>
        <end position="94"/>
    </location>
</feature>
<name>A0ABP0UF08_9BRYO</name>
<evidence type="ECO:0000256" key="1">
    <source>
        <dbReference type="SAM" id="MobiDB-lite"/>
    </source>
</evidence>